<comment type="caution">
    <text evidence="2">The sequence shown here is derived from an EMBL/GenBank/DDBJ whole genome shotgun (WGS) entry which is preliminary data.</text>
</comment>
<dbReference type="RefSeq" id="WP_349145142.1">
    <property type="nucleotide sequence ID" value="NZ_JBBMFC010000041.1"/>
</dbReference>
<dbReference type="Pfam" id="PF15956">
    <property type="entry name" value="DUF4760"/>
    <property type="match status" value="1"/>
</dbReference>
<reference evidence="2 3" key="1">
    <citation type="submission" date="2024-03" db="EMBL/GenBank/DDBJ databases">
        <title>Human intestinal bacterial collection.</title>
        <authorList>
            <person name="Pauvert C."/>
            <person name="Hitch T.C.A."/>
            <person name="Clavel T."/>
        </authorList>
    </citation>
    <scope>NUCLEOTIDE SEQUENCE [LARGE SCALE GENOMIC DNA]</scope>
    <source>
        <strain evidence="2 3">CLA-AA-H78B</strain>
    </source>
</reference>
<evidence type="ECO:0000256" key="1">
    <source>
        <dbReference type="SAM" id="Phobius"/>
    </source>
</evidence>
<keyword evidence="1" id="KW-0812">Transmembrane</keyword>
<feature type="transmembrane region" description="Helical" evidence="1">
    <location>
        <begin position="16"/>
        <end position="39"/>
    </location>
</feature>
<accession>A0ABV1I4D4</accession>
<dbReference type="Proteomes" id="UP001470288">
    <property type="component" value="Unassembled WGS sequence"/>
</dbReference>
<keyword evidence="3" id="KW-1185">Reference proteome</keyword>
<sequence length="306" mass="35841">MTKNDTEKQFYKSRKFLVLVILLGLCIFEVMMVRCLYYYKLVNFPWIETAYYVSQIASSLFVSGGVIVAVWQYYLSRKSTKIDLELSQVQRAIDLSEYYKDNILIYLPAIKYVFDQSGATKILDTIHTESMQRFDKAELERLLTPNQIKGLQQLQKSSDFLKAVLEANDIYNLKMNIRGEEEEQIVAGKKKRVLKIDSTSVSIAFMSNLINRVLNNMEYFALHFRHFTADETVVYQSLHQTYIKFMPYFYYYIARANENSTDKLYTNVIWLYGSWKSKSISKNEEHAENADSLIDVGTTVSRYQHN</sequence>
<feature type="transmembrane region" description="Helical" evidence="1">
    <location>
        <begin position="51"/>
        <end position="74"/>
    </location>
</feature>
<organism evidence="2 3">
    <name type="scientific">Hominiventricola aquisgranensis</name>
    <dbReference type="NCBI Taxonomy" id="3133164"/>
    <lineage>
        <taxon>Bacteria</taxon>
        <taxon>Bacillati</taxon>
        <taxon>Bacillota</taxon>
        <taxon>Clostridia</taxon>
        <taxon>Lachnospirales</taxon>
        <taxon>Lachnospiraceae</taxon>
        <taxon>Hominiventricola</taxon>
    </lineage>
</organism>
<evidence type="ECO:0000313" key="3">
    <source>
        <dbReference type="Proteomes" id="UP001470288"/>
    </source>
</evidence>
<keyword evidence="1" id="KW-1133">Transmembrane helix</keyword>
<evidence type="ECO:0000313" key="2">
    <source>
        <dbReference type="EMBL" id="MEQ2580058.1"/>
    </source>
</evidence>
<keyword evidence="1" id="KW-0472">Membrane</keyword>
<protein>
    <submittedName>
        <fullName evidence="2">Uncharacterized protein</fullName>
    </submittedName>
</protein>
<dbReference type="EMBL" id="JBBMFC010000041">
    <property type="protein sequence ID" value="MEQ2580058.1"/>
    <property type="molecule type" value="Genomic_DNA"/>
</dbReference>
<gene>
    <name evidence="2" type="ORF">WMO62_14695</name>
</gene>
<proteinExistence type="predicted"/>
<name>A0ABV1I4D4_9FIRM</name>
<dbReference type="InterPro" id="IPR031876">
    <property type="entry name" value="DUF4760"/>
</dbReference>